<reference evidence="2 3" key="1">
    <citation type="submission" date="2015-06" db="EMBL/GenBank/DDBJ databases">
        <title>Improved classification and identification of acetic acid bacteria using matrix-assisted laser desorption/ionization time-of-flight mass spectrometry; Gluconobacter nephelii and Gluconobacter uchimurae are later heterotypic synonyms of Gluconobacter japonicus and Gluconobacter oxydans, respectively.</title>
        <authorList>
            <person name="Li L."/>
            <person name="Cleenwerck I."/>
            <person name="De Vuyst L."/>
            <person name="Vandamme P."/>
        </authorList>
    </citation>
    <scope>NUCLEOTIDE SEQUENCE [LARGE SCALE GENOMIC DNA]</scope>
    <source>
        <strain evidence="2 3">LMG 23690</strain>
    </source>
</reference>
<comment type="caution">
    <text evidence="2">The sequence shown here is derived from an EMBL/GenBank/DDBJ whole genome shotgun (WGS) entry which is preliminary data.</text>
</comment>
<gene>
    <name evidence="2" type="ORF">AD948_14770</name>
</gene>
<organism evidence="2 3">
    <name type="scientific">Acetobacter senegalensis</name>
    <dbReference type="NCBI Taxonomy" id="446692"/>
    <lineage>
        <taxon>Bacteria</taxon>
        <taxon>Pseudomonadati</taxon>
        <taxon>Pseudomonadota</taxon>
        <taxon>Alphaproteobacteria</taxon>
        <taxon>Acetobacterales</taxon>
        <taxon>Acetobacteraceae</taxon>
        <taxon>Acetobacter</taxon>
    </lineage>
</organism>
<sequence>MECGDTTQPLDITPPSDAPLPFDATLLVKALQYQFLVAVEYCYDLEESESLWLEVFGDVTVPGKMQTEVKNYSDSLTDGHSNFWNTLKNWLHEEFDHTSFKNLVLLTTQEFGNRSQLKGWNKLTASERLAIMEQISTASSSRAKKKKNADQSEIKSETSKPSKSQSLQQYVMAPERRTALMEVLERMQIITGADSLEQRIQKYKTRHLKTIRASKYQQFIDDLLGFMCSTKLVSEGWQITHEAFSAKLTELTKQYTKSPTVFPQVDTAALEKHINIQEIRPMPFAQKIIEIGGEQRLKRAALHRLIAQTTISDFYKDGVLFKSSVDLYLRNHLMRHLDGRELAMLDCTGITCRTELKTRSMKFYLECHSRTVEPFCSLEHTMTEFRNGIYHMLAGDKPKDKDEEFFWRLW</sequence>
<dbReference type="PATRIC" id="fig|446692.4.peg.2342"/>
<name>A0A149TVT8_9PROT</name>
<evidence type="ECO:0000313" key="2">
    <source>
        <dbReference type="EMBL" id="KXV57207.1"/>
    </source>
</evidence>
<dbReference type="OrthoDB" id="8564076at2"/>
<proteinExistence type="predicted"/>
<accession>A0A149TVT8</accession>
<evidence type="ECO:0008006" key="4">
    <source>
        <dbReference type="Google" id="ProtNLM"/>
    </source>
</evidence>
<dbReference type="Proteomes" id="UP000075360">
    <property type="component" value="Unassembled WGS sequence"/>
</dbReference>
<dbReference type="EMBL" id="LHZU01000145">
    <property type="protein sequence ID" value="KXV57207.1"/>
    <property type="molecule type" value="Genomic_DNA"/>
</dbReference>
<evidence type="ECO:0000256" key="1">
    <source>
        <dbReference type="SAM" id="MobiDB-lite"/>
    </source>
</evidence>
<protein>
    <recommendedName>
        <fullName evidence="4">CD-NTase associated protein 4-like DNA endonuclease domain-containing protein</fullName>
    </recommendedName>
</protein>
<dbReference type="AlphaFoldDB" id="A0A149TVT8"/>
<feature type="compositionally biased region" description="Basic and acidic residues" evidence="1">
    <location>
        <begin position="148"/>
        <end position="160"/>
    </location>
</feature>
<feature type="region of interest" description="Disordered" evidence="1">
    <location>
        <begin position="140"/>
        <end position="169"/>
    </location>
</feature>
<evidence type="ECO:0000313" key="3">
    <source>
        <dbReference type="Proteomes" id="UP000075360"/>
    </source>
</evidence>